<dbReference type="Proteomes" id="UP000186868">
    <property type="component" value="Unassembled WGS sequence"/>
</dbReference>
<dbReference type="PANTHER" id="PTHR32039:SF7">
    <property type="entry name" value="COMPETENCE PROTEIN COMM"/>
    <property type="match status" value="1"/>
</dbReference>
<accession>A0A1U7HT62</accession>
<dbReference type="CDD" id="cd00009">
    <property type="entry name" value="AAA"/>
    <property type="match status" value="1"/>
</dbReference>
<dbReference type="InterPro" id="IPR014721">
    <property type="entry name" value="Ribsml_uS5_D2-typ_fold_subgr"/>
</dbReference>
<dbReference type="SUPFAM" id="SSF52540">
    <property type="entry name" value="P-loop containing nucleoside triphosphate hydrolases"/>
    <property type="match status" value="1"/>
</dbReference>
<organism evidence="4 5">
    <name type="scientific">Hydrococcus rivularis NIES-593</name>
    <dbReference type="NCBI Taxonomy" id="1921803"/>
    <lineage>
        <taxon>Bacteria</taxon>
        <taxon>Bacillati</taxon>
        <taxon>Cyanobacteriota</taxon>
        <taxon>Cyanophyceae</taxon>
        <taxon>Pleurocapsales</taxon>
        <taxon>Hydrococcaceae</taxon>
        <taxon>Hydrococcus</taxon>
    </lineage>
</organism>
<dbReference type="InterPro" id="IPR000523">
    <property type="entry name" value="Mg_chelatse_chII-like_cat_dom"/>
</dbReference>
<evidence type="ECO:0000256" key="1">
    <source>
        <dbReference type="ARBA" id="ARBA00003398"/>
    </source>
</evidence>
<evidence type="ECO:0000313" key="4">
    <source>
        <dbReference type="EMBL" id="OKH26776.1"/>
    </source>
</evidence>
<protein>
    <submittedName>
        <fullName evidence="4">Magnesium chelatase</fullName>
    </submittedName>
</protein>
<dbReference type="GO" id="GO:0005524">
    <property type="term" value="F:ATP binding"/>
    <property type="evidence" value="ECO:0007669"/>
    <property type="project" value="InterPro"/>
</dbReference>
<dbReference type="Pfam" id="PF13335">
    <property type="entry name" value="Mg_chelatase_C"/>
    <property type="match status" value="1"/>
</dbReference>
<dbReference type="SUPFAM" id="SSF54211">
    <property type="entry name" value="Ribosomal protein S5 domain 2-like"/>
    <property type="match status" value="1"/>
</dbReference>
<comment type="similarity">
    <text evidence="2">Belongs to the Mg-chelatase subunits D/I family. ComM subfamily.</text>
</comment>
<evidence type="ECO:0000313" key="5">
    <source>
        <dbReference type="Proteomes" id="UP000186868"/>
    </source>
</evidence>
<dbReference type="InterPro" id="IPR004482">
    <property type="entry name" value="Mg_chelat-rel"/>
</dbReference>
<dbReference type="InterPro" id="IPR020568">
    <property type="entry name" value="Ribosomal_Su5_D2-typ_SF"/>
</dbReference>
<dbReference type="Gene3D" id="3.40.50.300">
    <property type="entry name" value="P-loop containing nucleotide triphosphate hydrolases"/>
    <property type="match status" value="1"/>
</dbReference>
<dbReference type="AlphaFoldDB" id="A0A1U7HT62"/>
<dbReference type="InterPro" id="IPR027417">
    <property type="entry name" value="P-loop_NTPase"/>
</dbReference>
<dbReference type="Pfam" id="PF13541">
    <property type="entry name" value="ChlI"/>
    <property type="match status" value="1"/>
</dbReference>
<gene>
    <name evidence="4" type="ORF">NIES593_01645</name>
</gene>
<comment type="caution">
    <text evidence="4">The sequence shown here is derived from an EMBL/GenBank/DDBJ whole genome shotgun (WGS) entry which is preliminary data.</text>
</comment>
<proteinExistence type="inferred from homology"/>
<dbReference type="EMBL" id="MRCB01000001">
    <property type="protein sequence ID" value="OKH26776.1"/>
    <property type="molecule type" value="Genomic_DNA"/>
</dbReference>
<feature type="domain" description="AAA+ ATPase" evidence="3">
    <location>
        <begin position="213"/>
        <end position="396"/>
    </location>
</feature>
<dbReference type="InterPro" id="IPR045006">
    <property type="entry name" value="CHLI-like"/>
</dbReference>
<dbReference type="InterPro" id="IPR003593">
    <property type="entry name" value="AAA+_ATPase"/>
</dbReference>
<keyword evidence="5" id="KW-1185">Reference proteome</keyword>
<reference evidence="4 5" key="1">
    <citation type="submission" date="2016-11" db="EMBL/GenBank/DDBJ databases">
        <title>Draft Genome Sequences of Nine Cyanobacterial Strains from Diverse Habitats.</title>
        <authorList>
            <person name="Zhu T."/>
            <person name="Hou S."/>
            <person name="Lu X."/>
            <person name="Hess W.R."/>
        </authorList>
    </citation>
    <scope>NUCLEOTIDE SEQUENCE [LARGE SCALE GENOMIC DNA]</scope>
    <source>
        <strain evidence="4 5">NIES-593</strain>
    </source>
</reference>
<dbReference type="InterPro" id="IPR025158">
    <property type="entry name" value="Mg_chelat-rel_C"/>
</dbReference>
<dbReference type="NCBIfam" id="TIGR00368">
    <property type="entry name" value="YifB family Mg chelatase-like AAA ATPase"/>
    <property type="match status" value="1"/>
</dbReference>
<dbReference type="Gene3D" id="3.30.230.10">
    <property type="match status" value="1"/>
</dbReference>
<evidence type="ECO:0000259" key="3">
    <source>
        <dbReference type="SMART" id="SM00382"/>
    </source>
</evidence>
<dbReference type="Pfam" id="PF01078">
    <property type="entry name" value="Mg_chelatase"/>
    <property type="match status" value="1"/>
</dbReference>
<dbReference type="STRING" id="1921803.NIES593_01645"/>
<dbReference type="SMART" id="SM00382">
    <property type="entry name" value="AAA"/>
    <property type="match status" value="1"/>
</dbReference>
<dbReference type="PANTHER" id="PTHR32039">
    <property type="entry name" value="MAGNESIUM-CHELATASE SUBUNIT CHLI"/>
    <property type="match status" value="1"/>
</dbReference>
<sequence>MLARVWSASIVGIDAVKVAVEVDVSGGLPGIALVGLPDAAVQESKERVKAAIKNAGFAFPVRKIVVNLAPADLRKEGPIFDLPISIGILAASEQANAQLLGDYLFLGEVSLDGSLRPVAGVLPIAAAAQKMGIQGLIVPADNAQEAAVVKGIAVYGFRNLYEVADFLSQPENYKPVAFDAKAEFDRAPQLISDLADVKGQTHARRALEIAAAGGHNLIFVGPPGSGKTMLAKRLPGILPPLSFTEALEVSQIHSVAGLLKDKGSLIRERPFRSPHHSASGPSLVGGGSFPRPGEISLAHRGVLFLDELTEFKRNVLEFLRQPLEDGYVSISRTRQSVSFPAQFTLVASTNPCPCGYFGDSVQPCTCSARAREQYWAKLSGPLMDRIDLQVAVNRLKPEEMTGRETGENSQTVRERAIVARDRAQHRLKDDPAVRCNAEMRSSHLRRFCQLDDPSRNLLEAAIRKLGLSARAMDRILKVSRTIADLAGEEALKSHHLAEAIQYRTLDRLS</sequence>
<name>A0A1U7HT62_9CYAN</name>
<dbReference type="OrthoDB" id="9813147at2"/>
<comment type="function">
    <text evidence="1">Involved in chlorophyll biosynthesis; introduces a magnesium ion into protoporphyrin IX to yield Mg-protoporphyrin IX.</text>
</comment>
<evidence type="ECO:0000256" key="2">
    <source>
        <dbReference type="ARBA" id="ARBA00006354"/>
    </source>
</evidence>
<dbReference type="RefSeq" id="WP_073597907.1">
    <property type="nucleotide sequence ID" value="NZ_MRCB01000001.1"/>
</dbReference>